<dbReference type="AlphaFoldDB" id="A0A2S9WR64"/>
<evidence type="ECO:0000313" key="1">
    <source>
        <dbReference type="EMBL" id="PRP65961.1"/>
    </source>
</evidence>
<sequence length="201" mass="22424">MIRNLLSLKIQLAQSRISVQDAKGLGIVSFLAYLNVKVESSRHSVSIPKNPHQLPEVVSKQELSELVFAINDFIHLLKLDVTNSKSIERFTQVDQCLRFETSVASTVSQDLLDKISLIENAANKYFGEFRSHFSDRICAVQSMAIIRNGERTYGLEAKDLVKTSSVLDILSHLALNTSGLKRPKQLHSNPVSQSVLYKSAV</sequence>
<evidence type="ECO:0000313" key="2">
    <source>
        <dbReference type="Proteomes" id="UP000239532"/>
    </source>
</evidence>
<reference evidence="1 2" key="1">
    <citation type="submission" date="2016-11" db="EMBL/GenBank/DDBJ databases">
        <title>Trade-off between light-utilization and light-protection in marine flavobacteria.</title>
        <authorList>
            <person name="Kumagai Y."/>
        </authorList>
    </citation>
    <scope>NUCLEOTIDE SEQUENCE [LARGE SCALE GENOMIC DNA]</scope>
    <source>
        <strain evidence="1 2">JCM 17109</strain>
    </source>
</reference>
<comment type="caution">
    <text evidence="1">The sequence shown here is derived from an EMBL/GenBank/DDBJ whole genome shotgun (WGS) entry which is preliminary data.</text>
</comment>
<organism evidence="1 2">
    <name type="scientific">Nonlabens agnitus</name>
    <dbReference type="NCBI Taxonomy" id="870484"/>
    <lineage>
        <taxon>Bacteria</taxon>
        <taxon>Pseudomonadati</taxon>
        <taxon>Bacteroidota</taxon>
        <taxon>Flavobacteriia</taxon>
        <taxon>Flavobacteriales</taxon>
        <taxon>Flavobacteriaceae</taxon>
        <taxon>Nonlabens</taxon>
    </lineage>
</organism>
<dbReference type="Proteomes" id="UP000239532">
    <property type="component" value="Unassembled WGS sequence"/>
</dbReference>
<proteinExistence type="predicted"/>
<keyword evidence="2" id="KW-1185">Reference proteome</keyword>
<dbReference type="EMBL" id="MQUC01000003">
    <property type="protein sequence ID" value="PRP65961.1"/>
    <property type="molecule type" value="Genomic_DNA"/>
</dbReference>
<protein>
    <submittedName>
        <fullName evidence="1">Uncharacterized protein</fullName>
    </submittedName>
</protein>
<dbReference type="OrthoDB" id="9929657at2"/>
<dbReference type="RefSeq" id="WP_105981822.1">
    <property type="nucleotide sequence ID" value="NZ_MQUC01000003.1"/>
</dbReference>
<accession>A0A2S9WR64</accession>
<name>A0A2S9WR64_9FLAO</name>
<gene>
    <name evidence="1" type="ORF">BST86_02090</name>
</gene>